<evidence type="ECO:0000256" key="1">
    <source>
        <dbReference type="SAM" id="MobiDB-lite"/>
    </source>
</evidence>
<feature type="compositionally biased region" description="Polar residues" evidence="1">
    <location>
        <begin position="1"/>
        <end position="16"/>
    </location>
</feature>
<proteinExistence type="predicted"/>
<evidence type="ECO:0000313" key="2">
    <source>
        <dbReference type="EMBL" id="SUZ47753.1"/>
    </source>
</evidence>
<accession>A0A381N294</accession>
<sequence length="46" mass="4883">MLEYDQTYSASGSGRSFNYAPGHSIGKGRNADARSSGSLRFPEIGS</sequence>
<name>A0A381N294_9ZZZZ</name>
<gene>
    <name evidence="2" type="ORF">METZ01_LOCUS607</name>
</gene>
<reference evidence="2" key="1">
    <citation type="submission" date="2018-05" db="EMBL/GenBank/DDBJ databases">
        <authorList>
            <person name="Lanie J.A."/>
            <person name="Ng W.-L."/>
            <person name="Kazmierczak K.M."/>
            <person name="Andrzejewski T.M."/>
            <person name="Davidsen T.M."/>
            <person name="Wayne K.J."/>
            <person name="Tettelin H."/>
            <person name="Glass J.I."/>
            <person name="Rusch D."/>
            <person name="Podicherti R."/>
            <person name="Tsui H.-C.T."/>
            <person name="Winkler M.E."/>
        </authorList>
    </citation>
    <scope>NUCLEOTIDE SEQUENCE</scope>
</reference>
<organism evidence="2">
    <name type="scientific">marine metagenome</name>
    <dbReference type="NCBI Taxonomy" id="408172"/>
    <lineage>
        <taxon>unclassified sequences</taxon>
        <taxon>metagenomes</taxon>
        <taxon>ecological metagenomes</taxon>
    </lineage>
</organism>
<dbReference type="EMBL" id="UINC01000033">
    <property type="protein sequence ID" value="SUZ47753.1"/>
    <property type="molecule type" value="Genomic_DNA"/>
</dbReference>
<dbReference type="AlphaFoldDB" id="A0A381N294"/>
<protein>
    <submittedName>
        <fullName evidence="2">Uncharacterized protein</fullName>
    </submittedName>
</protein>
<feature type="region of interest" description="Disordered" evidence="1">
    <location>
        <begin position="1"/>
        <end position="46"/>
    </location>
</feature>